<dbReference type="InterPro" id="IPR050545">
    <property type="entry name" value="Mycobact_MmpL"/>
</dbReference>
<accession>A0A6P0GLV6</accession>
<evidence type="ECO:0000256" key="5">
    <source>
        <dbReference type="ARBA" id="ARBA00022989"/>
    </source>
</evidence>
<feature type="transmembrane region" description="Helical" evidence="8">
    <location>
        <begin position="243"/>
        <end position="262"/>
    </location>
</feature>
<dbReference type="GO" id="GO:0005886">
    <property type="term" value="C:plasma membrane"/>
    <property type="evidence" value="ECO:0007669"/>
    <property type="project" value="UniProtKB-SubCell"/>
</dbReference>
<proteinExistence type="inferred from homology"/>
<evidence type="ECO:0000256" key="3">
    <source>
        <dbReference type="ARBA" id="ARBA00022475"/>
    </source>
</evidence>
<dbReference type="PANTHER" id="PTHR33406:SF6">
    <property type="entry name" value="MEMBRANE PROTEIN YDGH-RELATED"/>
    <property type="match status" value="1"/>
</dbReference>
<evidence type="ECO:0000256" key="1">
    <source>
        <dbReference type="ARBA" id="ARBA00004651"/>
    </source>
</evidence>
<dbReference type="InterPro" id="IPR004869">
    <property type="entry name" value="MMPL_dom"/>
</dbReference>
<dbReference type="SUPFAM" id="SSF82866">
    <property type="entry name" value="Multidrug efflux transporter AcrB transmembrane domain"/>
    <property type="match status" value="2"/>
</dbReference>
<keyword evidence="6 8" id="KW-0472">Membrane</keyword>
<feature type="transmembrane region" description="Helical" evidence="8">
    <location>
        <begin position="269"/>
        <end position="297"/>
    </location>
</feature>
<protein>
    <submittedName>
        <fullName evidence="10">MMPL family transporter</fullName>
    </submittedName>
</protein>
<comment type="similarity">
    <text evidence="2">Belongs to the resistance-nodulation-cell division (RND) (TC 2.A.6) family. MmpL subfamily.</text>
</comment>
<keyword evidence="3" id="KW-1003">Cell membrane</keyword>
<evidence type="ECO:0000256" key="2">
    <source>
        <dbReference type="ARBA" id="ARBA00010157"/>
    </source>
</evidence>
<dbReference type="AlphaFoldDB" id="A0A6P0GLV6"/>
<evidence type="ECO:0000256" key="4">
    <source>
        <dbReference type="ARBA" id="ARBA00022692"/>
    </source>
</evidence>
<feature type="compositionally biased region" description="Low complexity" evidence="7">
    <location>
        <begin position="802"/>
        <end position="811"/>
    </location>
</feature>
<evidence type="ECO:0000256" key="8">
    <source>
        <dbReference type="SAM" id="Phobius"/>
    </source>
</evidence>
<feature type="region of interest" description="Disordered" evidence="7">
    <location>
        <begin position="777"/>
        <end position="817"/>
    </location>
</feature>
<name>A0A6P0GLV6_9ACTN</name>
<dbReference type="Proteomes" id="UP000471126">
    <property type="component" value="Unassembled WGS sequence"/>
</dbReference>
<reference evidence="10 11" key="1">
    <citation type="submission" date="2019-12" db="EMBL/GenBank/DDBJ databases">
        <title>WGS of CPCC 203550 I12A-02606.</title>
        <authorList>
            <person name="Jiang Z."/>
        </authorList>
    </citation>
    <scope>NUCLEOTIDE SEQUENCE [LARGE SCALE GENOMIC DNA]</scope>
    <source>
        <strain evidence="10 11">I12A-02606</strain>
    </source>
</reference>
<feature type="transmembrane region" description="Helical" evidence="8">
    <location>
        <begin position="303"/>
        <end position="324"/>
    </location>
</feature>
<keyword evidence="5 8" id="KW-1133">Transmembrane helix</keyword>
<dbReference type="Pfam" id="PF03176">
    <property type="entry name" value="MMPL"/>
    <property type="match status" value="2"/>
</dbReference>
<gene>
    <name evidence="10" type="ORF">GCU54_20065</name>
</gene>
<feature type="transmembrane region" description="Helical" evidence="8">
    <location>
        <begin position="634"/>
        <end position="655"/>
    </location>
</feature>
<dbReference type="PANTHER" id="PTHR33406">
    <property type="entry name" value="MEMBRANE PROTEIN MJ1562-RELATED"/>
    <property type="match status" value="1"/>
</dbReference>
<evidence type="ECO:0000259" key="9">
    <source>
        <dbReference type="Pfam" id="PF03176"/>
    </source>
</evidence>
<evidence type="ECO:0000256" key="7">
    <source>
        <dbReference type="SAM" id="MobiDB-lite"/>
    </source>
</evidence>
<keyword evidence="4 8" id="KW-0812">Transmembrane</keyword>
<organism evidence="10 11">
    <name type="scientific">Geodermatophilus normandii</name>
    <dbReference type="NCBI Taxonomy" id="1137989"/>
    <lineage>
        <taxon>Bacteria</taxon>
        <taxon>Bacillati</taxon>
        <taxon>Actinomycetota</taxon>
        <taxon>Actinomycetes</taxon>
        <taxon>Geodermatophilales</taxon>
        <taxon>Geodermatophilaceae</taxon>
        <taxon>Geodermatophilus</taxon>
    </lineage>
</organism>
<feature type="domain" description="Membrane transport protein MMPL" evidence="9">
    <location>
        <begin position="501"/>
        <end position="780"/>
    </location>
</feature>
<evidence type="ECO:0000313" key="11">
    <source>
        <dbReference type="Proteomes" id="UP000471126"/>
    </source>
</evidence>
<feature type="transmembrane region" description="Helical" evidence="8">
    <location>
        <begin position="377"/>
        <end position="400"/>
    </location>
</feature>
<feature type="domain" description="Membrane transport protein MMPL" evidence="9">
    <location>
        <begin position="159"/>
        <end position="426"/>
    </location>
</feature>
<comment type="caution">
    <text evidence="10">The sequence shown here is derived from an EMBL/GenBank/DDBJ whole genome shotgun (WGS) entry which is preliminary data.</text>
</comment>
<dbReference type="Gene3D" id="1.20.1640.10">
    <property type="entry name" value="Multidrug efflux transporter AcrB transmembrane domain"/>
    <property type="match status" value="2"/>
</dbReference>
<dbReference type="EMBL" id="JAAGWE010000037">
    <property type="protein sequence ID" value="NEM08270.1"/>
    <property type="molecule type" value="Genomic_DNA"/>
</dbReference>
<comment type="subcellular location">
    <subcellularLocation>
        <location evidence="1">Cell membrane</location>
        <topology evidence="1">Multi-pass membrane protein</topology>
    </subcellularLocation>
</comment>
<sequence length="817" mass="84404">MPDRVVLLVRLRHGGPPTRQCGQGGRTLRTKGYARTTAQREAALTPGHRAWPGARLLAATLHAVSGAARTAVVAGRWVVLAGWLVAAVAAVLLPSSGSGGGDDDIGGLLPPDSEAVAVQERSLGLFRVPVLSETSVVVHDPEGLDALTRADVALWALAHTQAQVEGTAPPSGRQVVAAVPLPTSASDTAVTYLYVTRGTSLSEATSLARQYASHFHNQASVQTYVTGLTPARVAQAEYLETRLHVFEAATLVLIAVVVALTFRSVVAPVVVLLVAGLAYVIALRVLTTAAAAFGFAVSDQLRPLTAALLIGVVTDYCVLFFSGYRRQLDRGLHRHEAAGRVVLTEGPIVAVAGVTVAAGTAALLVADFALFRAFGPALALTVLVGLLVSLTLVPALLAILGPRLFAPSRVAGGRSLEQSAGRGTRWLARALSGRRGAVVGLVLGVAVLVPAALPLADMRLGVSFTTGLPDDDAVQRGAQVLEDTGVRGVTAPTEIIVEGEGVAQAREALTRFQDALSAQPGVAEVLGPAQNPLPEEYGIVFSQDGNAARFVVVLDSDPLAAPAVADLRRLQERLDGLLTEAGLGGVTVGVTGQTALASELAVITRENLERTLLAVLLVELVILALFLRALLAPVVLLVLSALGVAAALGLTVLVFQGLLGEPGLTFFVPFATAVLLLALGSDYNVFAVGAIWDQAARRPLAQAIAVAMPATARAISAAGLILAATFAMVAIIPLSTFRQIAFTMAVGLLIDTFLIRPVLTPAVLTLLGRSAGWPGGRIRTTTGRPGAREQAGLLEEESDRWATGATPPAAVGAGGRT</sequence>
<feature type="transmembrane region" description="Helical" evidence="8">
    <location>
        <begin position="610"/>
        <end position="627"/>
    </location>
</feature>
<feature type="transmembrane region" description="Helical" evidence="8">
    <location>
        <begin position="437"/>
        <end position="456"/>
    </location>
</feature>
<evidence type="ECO:0000256" key="6">
    <source>
        <dbReference type="ARBA" id="ARBA00023136"/>
    </source>
</evidence>
<feature type="transmembrane region" description="Helical" evidence="8">
    <location>
        <begin position="348"/>
        <end position="371"/>
    </location>
</feature>
<evidence type="ECO:0000313" key="10">
    <source>
        <dbReference type="EMBL" id="NEM08270.1"/>
    </source>
</evidence>
<feature type="transmembrane region" description="Helical" evidence="8">
    <location>
        <begin position="713"/>
        <end position="734"/>
    </location>
</feature>
<feature type="transmembrane region" description="Helical" evidence="8">
    <location>
        <begin position="667"/>
        <end position="692"/>
    </location>
</feature>